<comment type="caution">
    <text evidence="2">The sequence shown here is derived from an EMBL/GenBank/DDBJ whole genome shotgun (WGS) entry which is preliminary data.</text>
</comment>
<dbReference type="RefSeq" id="WP_048454474.1">
    <property type="nucleotide sequence ID" value="NZ_LABZ01000313.1"/>
</dbReference>
<dbReference type="Pfam" id="PF00781">
    <property type="entry name" value="DAGK_cat"/>
    <property type="match status" value="1"/>
</dbReference>
<dbReference type="AlphaFoldDB" id="A0A0J6S664"/>
<keyword evidence="2" id="KW-0418">Kinase</keyword>
<dbReference type="InterPro" id="IPR016064">
    <property type="entry name" value="NAD/diacylglycerol_kinase_sf"/>
</dbReference>
<reference evidence="2 3" key="1">
    <citation type="submission" date="2015-03" db="EMBL/GenBank/DDBJ databases">
        <title>Genome sequencing of Methylobacterium tarhaniae DSM 25844.</title>
        <authorList>
            <person name="Chaudhry V."/>
            <person name="Patil P.B."/>
        </authorList>
    </citation>
    <scope>NUCLEOTIDE SEQUENCE [LARGE SCALE GENOMIC DNA]</scope>
    <source>
        <strain evidence="2 3">DSM 25844</strain>
    </source>
</reference>
<evidence type="ECO:0000259" key="1">
    <source>
        <dbReference type="PROSITE" id="PS50146"/>
    </source>
</evidence>
<dbReference type="PROSITE" id="PS50146">
    <property type="entry name" value="DAGK"/>
    <property type="match status" value="1"/>
</dbReference>
<organism evidence="2 3">
    <name type="scientific">Methylobacterium tarhaniae</name>
    <dbReference type="NCBI Taxonomy" id="1187852"/>
    <lineage>
        <taxon>Bacteria</taxon>
        <taxon>Pseudomonadati</taxon>
        <taxon>Pseudomonadota</taxon>
        <taxon>Alphaproteobacteria</taxon>
        <taxon>Hyphomicrobiales</taxon>
        <taxon>Methylobacteriaceae</taxon>
        <taxon>Methylobacterium</taxon>
    </lineage>
</organism>
<feature type="domain" description="DAGKc" evidence="1">
    <location>
        <begin position="5"/>
        <end position="104"/>
    </location>
</feature>
<name>A0A0J6S664_9HYPH</name>
<keyword evidence="2" id="KW-0808">Transferase</keyword>
<evidence type="ECO:0000313" key="3">
    <source>
        <dbReference type="Proteomes" id="UP000036449"/>
    </source>
</evidence>
<dbReference type="EMBL" id="LABZ01000313">
    <property type="protein sequence ID" value="KMO29174.1"/>
    <property type="molecule type" value="Genomic_DNA"/>
</dbReference>
<dbReference type="GO" id="GO:0016301">
    <property type="term" value="F:kinase activity"/>
    <property type="evidence" value="ECO:0007669"/>
    <property type="project" value="UniProtKB-KW"/>
</dbReference>
<dbReference type="Proteomes" id="UP000036449">
    <property type="component" value="Unassembled WGS sequence"/>
</dbReference>
<dbReference type="Gene3D" id="3.40.50.10330">
    <property type="entry name" value="Probable inorganic polyphosphate/atp-NAD kinase, domain 1"/>
    <property type="match status" value="1"/>
</dbReference>
<feature type="non-terminal residue" evidence="2">
    <location>
        <position position="104"/>
    </location>
</feature>
<keyword evidence="3" id="KW-1185">Reference proteome</keyword>
<proteinExistence type="predicted"/>
<sequence>MPGAEATRRALLVVNKKARNGGLDLDAVKGVLRRGGIEPVEPPPGETDCKALIHAHAATCDMVILGGGDGTLNAAAQALAEAHLPLGILPLGTANDLARSLGLP</sequence>
<accession>A0A0J6S664</accession>
<dbReference type="SUPFAM" id="SSF111331">
    <property type="entry name" value="NAD kinase/diacylglycerol kinase-like"/>
    <property type="match status" value="1"/>
</dbReference>
<dbReference type="InterPro" id="IPR017438">
    <property type="entry name" value="ATP-NAD_kinase_N"/>
</dbReference>
<gene>
    <name evidence="2" type="ORF">VQ03_29475</name>
</gene>
<evidence type="ECO:0000313" key="2">
    <source>
        <dbReference type="EMBL" id="KMO29174.1"/>
    </source>
</evidence>
<protein>
    <submittedName>
        <fullName evidence="2">Lipid kinase</fullName>
    </submittedName>
</protein>
<dbReference type="InterPro" id="IPR001206">
    <property type="entry name" value="Diacylglycerol_kinase_cat_dom"/>
</dbReference>